<dbReference type="EMBL" id="CAJNOR010015407">
    <property type="protein sequence ID" value="CAF1682158.1"/>
    <property type="molecule type" value="Genomic_DNA"/>
</dbReference>
<protein>
    <submittedName>
        <fullName evidence="3">Uncharacterized protein</fullName>
    </submittedName>
</protein>
<keyword evidence="2" id="KW-0732">Signal</keyword>
<dbReference type="AlphaFoldDB" id="A0A816H734"/>
<dbReference type="Proteomes" id="UP000663828">
    <property type="component" value="Unassembled WGS sequence"/>
</dbReference>
<feature type="region of interest" description="Disordered" evidence="1">
    <location>
        <begin position="43"/>
        <end position="63"/>
    </location>
</feature>
<evidence type="ECO:0000256" key="2">
    <source>
        <dbReference type="SAM" id="SignalP"/>
    </source>
</evidence>
<accession>A0A816H734</accession>
<evidence type="ECO:0000313" key="4">
    <source>
        <dbReference type="Proteomes" id="UP000663828"/>
    </source>
</evidence>
<name>A0A816H734_ADIRI</name>
<gene>
    <name evidence="3" type="ORF">XAT740_LOCUS60836</name>
</gene>
<sequence length="144" mass="16003">MIARQVKFVFVSLLFVFVINISSAPIPDDQLITKQTVTSATSEPINYDTDIDKSESNETSMEENTTTFATIQQSSTTVSDIEVVTKDYPLIISHLLAFDVAEILNGTDPFPVESEMGLPATPTTDFPQWIETNTMVYEQIDNSN</sequence>
<comment type="caution">
    <text evidence="3">The sequence shown here is derived from an EMBL/GenBank/DDBJ whole genome shotgun (WGS) entry which is preliminary data.</text>
</comment>
<reference evidence="3" key="1">
    <citation type="submission" date="2021-02" db="EMBL/GenBank/DDBJ databases">
        <authorList>
            <person name="Nowell W R."/>
        </authorList>
    </citation>
    <scope>NUCLEOTIDE SEQUENCE</scope>
</reference>
<keyword evidence="4" id="KW-1185">Reference proteome</keyword>
<organism evidence="3 4">
    <name type="scientific">Adineta ricciae</name>
    <name type="common">Rotifer</name>
    <dbReference type="NCBI Taxonomy" id="249248"/>
    <lineage>
        <taxon>Eukaryota</taxon>
        <taxon>Metazoa</taxon>
        <taxon>Spiralia</taxon>
        <taxon>Gnathifera</taxon>
        <taxon>Rotifera</taxon>
        <taxon>Eurotatoria</taxon>
        <taxon>Bdelloidea</taxon>
        <taxon>Adinetida</taxon>
        <taxon>Adinetidae</taxon>
        <taxon>Adineta</taxon>
    </lineage>
</organism>
<evidence type="ECO:0000313" key="3">
    <source>
        <dbReference type="EMBL" id="CAF1682158.1"/>
    </source>
</evidence>
<feature type="signal peptide" evidence="2">
    <location>
        <begin position="1"/>
        <end position="23"/>
    </location>
</feature>
<evidence type="ECO:0000256" key="1">
    <source>
        <dbReference type="SAM" id="MobiDB-lite"/>
    </source>
</evidence>
<feature type="chain" id="PRO_5032280025" evidence="2">
    <location>
        <begin position="24"/>
        <end position="144"/>
    </location>
</feature>
<proteinExistence type="predicted"/>